<dbReference type="PANTHER" id="PTHR36183">
    <property type="entry name" value="BETA-GLUCURONIDASE"/>
    <property type="match status" value="1"/>
</dbReference>
<dbReference type="Gene3D" id="3.20.20.80">
    <property type="entry name" value="Glycosidases"/>
    <property type="match status" value="1"/>
</dbReference>
<dbReference type="EMBL" id="ML145108">
    <property type="protein sequence ID" value="TBU60014.1"/>
    <property type="molecule type" value="Genomic_DNA"/>
</dbReference>
<dbReference type="InterPro" id="IPR013780">
    <property type="entry name" value="Glyco_hydro_b"/>
</dbReference>
<evidence type="ECO:0000256" key="1">
    <source>
        <dbReference type="SAM" id="SignalP"/>
    </source>
</evidence>
<feature type="signal peptide" evidence="1">
    <location>
        <begin position="1"/>
        <end position="19"/>
    </location>
</feature>
<name>A0A4Q9Q0D2_9APHY</name>
<dbReference type="Pfam" id="PF16862">
    <property type="entry name" value="Glyco_hydro_79C"/>
    <property type="match status" value="1"/>
</dbReference>
<feature type="domain" description="Beta-glucuronidase C-terminal" evidence="2">
    <location>
        <begin position="462"/>
        <end position="572"/>
    </location>
</feature>
<proteinExistence type="predicted"/>
<gene>
    <name evidence="3" type="ORF">BD310DRAFT_923682</name>
</gene>
<keyword evidence="4" id="KW-1185">Reference proteome</keyword>
<dbReference type="Gene3D" id="2.60.40.1180">
    <property type="entry name" value="Golgi alpha-mannosidase II"/>
    <property type="match status" value="1"/>
</dbReference>
<evidence type="ECO:0000313" key="4">
    <source>
        <dbReference type="Proteomes" id="UP000292082"/>
    </source>
</evidence>
<organism evidence="3 4">
    <name type="scientific">Dichomitus squalens</name>
    <dbReference type="NCBI Taxonomy" id="114155"/>
    <lineage>
        <taxon>Eukaryota</taxon>
        <taxon>Fungi</taxon>
        <taxon>Dikarya</taxon>
        <taxon>Basidiomycota</taxon>
        <taxon>Agaricomycotina</taxon>
        <taxon>Agaricomycetes</taxon>
        <taxon>Polyporales</taxon>
        <taxon>Polyporaceae</taxon>
        <taxon>Dichomitus</taxon>
    </lineage>
</organism>
<keyword evidence="1" id="KW-0732">Signal</keyword>
<sequence length="663" mass="70151">MAIHTLLFTLFAALSSVRAITVYGQTGQQHIGTATATGTSSAAPTPTSAAYDARILNPPPLPSPLPANQFGIQLPAQASGMNGLSIMQSGAFYGFSVEMSVATQVIGLNGTHIQPPFLNLMSLVADRAGRVHVRVGGNTQETARLVLSLDDGKAIEKQKVDTNNPTQTPALLFTPEILYLLANISSLVNVKWYLGVPLNDSSDIRLEIAQYGQQILGDDLIGLQVGNEPDLYARHGHRPSTYGPYDYLGDFGSVLGAMKNQNLRTDILLGPSLATGDWTPEMVWDTGFINAYSDALTALTVEHYPDDNCAALYAGFGDPKDPQAEFAKYLDHSMGVNTIQPYLNSTMIAQQAGKPFIMFETNSASCGGFPGISTSFGAALWALDYGLEMAASNFSHALLHVGGQNVYYNPFTAPPTNETSYHEWTVGPIFYSVLAVAETLGNSNKSQIKDLWQNSGSVYTPGYAIYENGNLARVALVNFMTDPSGANDYTVSISVGGGESGQPAATPASVQVKYLVAPSVGEKFNITWGNQTLGGQFEADGTLKGDLHLETVQCDQQNNVCNVKVPAPGFALVFMSEDAAKESEPASTVTFGTSAVTKYKNTATIDQAVLATSNGNRGMQEMRGSTSFGSGNGAARAGYPGAGALLAALIGAAAVRRVLTGRV</sequence>
<feature type="chain" id="PRO_5020718688" description="Beta-glucuronidase C-terminal domain-containing protein" evidence="1">
    <location>
        <begin position="20"/>
        <end position="663"/>
    </location>
</feature>
<reference evidence="3 4" key="1">
    <citation type="submission" date="2019-01" db="EMBL/GenBank/DDBJ databases">
        <title>Draft genome sequences of three monokaryotic isolates of the white-rot basidiomycete fungus Dichomitus squalens.</title>
        <authorList>
            <consortium name="DOE Joint Genome Institute"/>
            <person name="Lopez S.C."/>
            <person name="Andreopoulos B."/>
            <person name="Pangilinan J."/>
            <person name="Lipzen A."/>
            <person name="Riley R."/>
            <person name="Ahrendt S."/>
            <person name="Ng V."/>
            <person name="Barry K."/>
            <person name="Daum C."/>
            <person name="Grigoriev I.V."/>
            <person name="Hilden K.S."/>
            <person name="Makela M.R."/>
            <person name="de Vries R.P."/>
        </authorList>
    </citation>
    <scope>NUCLEOTIDE SEQUENCE [LARGE SCALE GENOMIC DNA]</scope>
    <source>
        <strain evidence="3 4">CBS 464.89</strain>
    </source>
</reference>
<protein>
    <recommendedName>
        <fullName evidence="2">Beta-glucuronidase C-terminal domain-containing protein</fullName>
    </recommendedName>
</protein>
<dbReference type="Proteomes" id="UP000292082">
    <property type="component" value="Unassembled WGS sequence"/>
</dbReference>
<dbReference type="AlphaFoldDB" id="A0A4Q9Q0D2"/>
<accession>A0A4Q9Q0D2</accession>
<dbReference type="InterPro" id="IPR052974">
    <property type="entry name" value="GH79_Enzymes"/>
</dbReference>
<dbReference type="PANTHER" id="PTHR36183:SF2">
    <property type="entry name" value="BETA-GLUCURONIDASE C-TERMINAL DOMAIN-CONTAINING PROTEIN"/>
    <property type="match status" value="1"/>
</dbReference>
<evidence type="ECO:0000259" key="2">
    <source>
        <dbReference type="Pfam" id="PF16862"/>
    </source>
</evidence>
<evidence type="ECO:0000313" key="3">
    <source>
        <dbReference type="EMBL" id="TBU60014.1"/>
    </source>
</evidence>
<dbReference type="InterPro" id="IPR017853">
    <property type="entry name" value="GH"/>
</dbReference>
<dbReference type="STRING" id="114155.A0A4Q9Q0D2"/>
<dbReference type="InterPro" id="IPR031728">
    <property type="entry name" value="GlcAase_C"/>
</dbReference>
<dbReference type="SUPFAM" id="SSF51445">
    <property type="entry name" value="(Trans)glycosidases"/>
    <property type="match status" value="1"/>
</dbReference>